<evidence type="ECO:0000256" key="4">
    <source>
        <dbReference type="ARBA" id="ARBA00010662"/>
    </source>
</evidence>
<dbReference type="InterPro" id="IPR039104">
    <property type="entry name" value="6PGL"/>
</dbReference>
<evidence type="ECO:0000313" key="10">
    <source>
        <dbReference type="Proteomes" id="UP000295453"/>
    </source>
</evidence>
<dbReference type="PANTHER" id="PTHR11054:SF0">
    <property type="entry name" value="6-PHOSPHOGLUCONOLACTONASE"/>
    <property type="match status" value="1"/>
</dbReference>
<evidence type="ECO:0000256" key="3">
    <source>
        <dbReference type="ARBA" id="ARBA00004961"/>
    </source>
</evidence>
<evidence type="ECO:0000256" key="1">
    <source>
        <dbReference type="ARBA" id="ARBA00000832"/>
    </source>
</evidence>
<dbReference type="RefSeq" id="WP_131581349.1">
    <property type="nucleotide sequence ID" value="NZ_SJZJ01000002.1"/>
</dbReference>
<organism evidence="9 10">
    <name type="scientific">Nocardioides jejuensis</name>
    <dbReference type="NCBI Taxonomy" id="2502782"/>
    <lineage>
        <taxon>Bacteria</taxon>
        <taxon>Bacillati</taxon>
        <taxon>Actinomycetota</taxon>
        <taxon>Actinomycetes</taxon>
        <taxon>Propionibacteriales</taxon>
        <taxon>Nocardioidaceae</taxon>
        <taxon>Nocardioides</taxon>
    </lineage>
</organism>
<comment type="function">
    <text evidence="2 7">Hydrolysis of 6-phosphogluconolactone to 6-phosphogluconate.</text>
</comment>
<comment type="catalytic activity">
    <reaction evidence="1 7">
        <text>6-phospho-D-glucono-1,5-lactone + H2O = 6-phospho-D-gluconate + H(+)</text>
        <dbReference type="Rhea" id="RHEA:12556"/>
        <dbReference type="ChEBI" id="CHEBI:15377"/>
        <dbReference type="ChEBI" id="CHEBI:15378"/>
        <dbReference type="ChEBI" id="CHEBI:57955"/>
        <dbReference type="ChEBI" id="CHEBI:58759"/>
        <dbReference type="EC" id="3.1.1.31"/>
    </reaction>
</comment>
<feature type="domain" description="Glucosamine/galactosamine-6-phosphate isomerase" evidence="8">
    <location>
        <begin position="10"/>
        <end position="229"/>
    </location>
</feature>
<comment type="caution">
    <text evidence="9">The sequence shown here is derived from an EMBL/GenBank/DDBJ whole genome shotgun (WGS) entry which is preliminary data.</text>
</comment>
<dbReference type="PANTHER" id="PTHR11054">
    <property type="entry name" value="6-PHOSPHOGLUCONOLACTONASE"/>
    <property type="match status" value="1"/>
</dbReference>
<accession>A0A4R1CHM2</accession>
<evidence type="ECO:0000259" key="8">
    <source>
        <dbReference type="Pfam" id="PF01182"/>
    </source>
</evidence>
<dbReference type="OrthoDB" id="9810967at2"/>
<comment type="pathway">
    <text evidence="3 7">Carbohydrate degradation; pentose phosphate pathway; D-ribulose 5-phosphate from D-glucose 6-phosphate (oxidative stage): step 2/3.</text>
</comment>
<evidence type="ECO:0000313" key="9">
    <source>
        <dbReference type="EMBL" id="TCJ30780.1"/>
    </source>
</evidence>
<gene>
    <name evidence="7 9" type="primary">pgl</name>
    <name evidence="9" type="ORF">EPD65_01720</name>
</gene>
<dbReference type="EC" id="3.1.1.31" evidence="5 7"/>
<dbReference type="InterPro" id="IPR006148">
    <property type="entry name" value="Glc/Gal-6P_isomerase"/>
</dbReference>
<dbReference type="InterPro" id="IPR005900">
    <property type="entry name" value="6-phosphogluconolactonase_DevB"/>
</dbReference>
<comment type="similarity">
    <text evidence="4 7">Belongs to the glucosamine/galactosamine-6-phosphate isomerase family. 6-phosphogluconolactonase subfamily.</text>
</comment>
<reference evidence="9 10" key="1">
    <citation type="submission" date="2019-03" db="EMBL/GenBank/DDBJ databases">
        <authorList>
            <person name="Kim M.K.M."/>
        </authorList>
    </citation>
    <scope>NUCLEOTIDE SEQUENCE [LARGE SCALE GENOMIC DNA]</scope>
    <source>
        <strain evidence="9 10">18JY15-6</strain>
    </source>
</reference>
<keyword evidence="10" id="KW-1185">Reference proteome</keyword>
<dbReference type="SUPFAM" id="SSF100950">
    <property type="entry name" value="NagB/RpiA/CoA transferase-like"/>
    <property type="match status" value="1"/>
</dbReference>
<dbReference type="GO" id="GO:0005975">
    <property type="term" value="P:carbohydrate metabolic process"/>
    <property type="evidence" value="ECO:0007669"/>
    <property type="project" value="UniProtKB-UniRule"/>
</dbReference>
<evidence type="ECO:0000256" key="5">
    <source>
        <dbReference type="ARBA" id="ARBA00013198"/>
    </source>
</evidence>
<dbReference type="Gene3D" id="3.40.50.1360">
    <property type="match status" value="1"/>
</dbReference>
<dbReference type="EMBL" id="SJZJ01000002">
    <property type="protein sequence ID" value="TCJ30780.1"/>
    <property type="molecule type" value="Genomic_DNA"/>
</dbReference>
<dbReference type="GO" id="GO:0006098">
    <property type="term" value="P:pentose-phosphate shunt"/>
    <property type="evidence" value="ECO:0007669"/>
    <property type="project" value="UniProtKB-UniPathway"/>
</dbReference>
<dbReference type="UniPathway" id="UPA00115">
    <property type="reaction ID" value="UER00409"/>
</dbReference>
<sequence>MTISVEVSADAATLVGDVARALTSRLAAVQASGRVPRVVLAGGSIIEELHRALAASPGAVDWSRVEFWWGDERYVESWSAERNCLAASRDLLGVVGAAAELVHVPPATDSGQPVQDAAATYAQEFPAEDFDVVLLGMGPDGHTCSLFPGRSDDVLSARDAVAVVDSPKPPALRLSMTPARLSRSTVVWLVASGSAKAAAVGSALAAPGGTVDPVEVPAVAPRGREATVWWLDQDAAALL</sequence>
<evidence type="ECO:0000256" key="6">
    <source>
        <dbReference type="ARBA" id="ARBA00020337"/>
    </source>
</evidence>
<dbReference type="Pfam" id="PF01182">
    <property type="entry name" value="Glucosamine_iso"/>
    <property type="match status" value="1"/>
</dbReference>
<dbReference type="InterPro" id="IPR037171">
    <property type="entry name" value="NagB/RpiA_transferase-like"/>
</dbReference>
<keyword evidence="7 9" id="KW-0378">Hydrolase</keyword>
<evidence type="ECO:0000256" key="2">
    <source>
        <dbReference type="ARBA" id="ARBA00002681"/>
    </source>
</evidence>
<protein>
    <recommendedName>
        <fullName evidence="6 7">6-phosphogluconolactonase</fullName>
        <shortName evidence="7">6PGL</shortName>
        <ecNumber evidence="5 7">3.1.1.31</ecNumber>
    </recommendedName>
</protein>
<dbReference type="CDD" id="cd01400">
    <property type="entry name" value="6PGL"/>
    <property type="match status" value="1"/>
</dbReference>
<dbReference type="GO" id="GO:0017057">
    <property type="term" value="F:6-phosphogluconolactonase activity"/>
    <property type="evidence" value="ECO:0007669"/>
    <property type="project" value="UniProtKB-UniRule"/>
</dbReference>
<proteinExistence type="inferred from homology"/>
<dbReference type="Proteomes" id="UP000295453">
    <property type="component" value="Unassembled WGS sequence"/>
</dbReference>
<name>A0A4R1CHM2_9ACTN</name>
<evidence type="ECO:0000256" key="7">
    <source>
        <dbReference type="RuleBase" id="RU365095"/>
    </source>
</evidence>
<dbReference type="NCBIfam" id="TIGR01198">
    <property type="entry name" value="pgl"/>
    <property type="match status" value="1"/>
</dbReference>
<dbReference type="AlphaFoldDB" id="A0A4R1CHM2"/>